<accession>A0A9D4UY60</accession>
<dbReference type="Proteomes" id="UP000886520">
    <property type="component" value="Chromosome 8"/>
</dbReference>
<proteinExistence type="predicted"/>
<sequence length="86" mass="9400">MKARFSQHTKGIPLMVVVRSSEHENIKKLKGIVAHLRFTAATFSSSTMATTTSQNPTPKRLGKLSAELGDANFMTCVSNHQPAKTE</sequence>
<evidence type="ECO:0000313" key="1">
    <source>
        <dbReference type="EMBL" id="KAI5076041.1"/>
    </source>
</evidence>
<evidence type="ECO:0000313" key="2">
    <source>
        <dbReference type="Proteomes" id="UP000886520"/>
    </source>
</evidence>
<comment type="caution">
    <text evidence="1">The sequence shown here is derived from an EMBL/GenBank/DDBJ whole genome shotgun (WGS) entry which is preliminary data.</text>
</comment>
<keyword evidence="2" id="KW-1185">Reference proteome</keyword>
<name>A0A9D4UY60_ADICA</name>
<gene>
    <name evidence="1" type="ORF">GOP47_0008106</name>
</gene>
<reference evidence="1" key="1">
    <citation type="submission" date="2021-01" db="EMBL/GenBank/DDBJ databases">
        <title>Adiantum capillus-veneris genome.</title>
        <authorList>
            <person name="Fang Y."/>
            <person name="Liao Q."/>
        </authorList>
    </citation>
    <scope>NUCLEOTIDE SEQUENCE</scope>
    <source>
        <strain evidence="1">H3</strain>
        <tissue evidence="1">Leaf</tissue>
    </source>
</reference>
<organism evidence="1 2">
    <name type="scientific">Adiantum capillus-veneris</name>
    <name type="common">Maidenhair fern</name>
    <dbReference type="NCBI Taxonomy" id="13818"/>
    <lineage>
        <taxon>Eukaryota</taxon>
        <taxon>Viridiplantae</taxon>
        <taxon>Streptophyta</taxon>
        <taxon>Embryophyta</taxon>
        <taxon>Tracheophyta</taxon>
        <taxon>Polypodiopsida</taxon>
        <taxon>Polypodiidae</taxon>
        <taxon>Polypodiales</taxon>
        <taxon>Pteridineae</taxon>
        <taxon>Pteridaceae</taxon>
        <taxon>Vittarioideae</taxon>
        <taxon>Adiantum</taxon>
    </lineage>
</organism>
<protein>
    <submittedName>
        <fullName evidence="1">Uncharacterized protein</fullName>
    </submittedName>
</protein>
<dbReference type="EMBL" id="JABFUD020000008">
    <property type="protein sequence ID" value="KAI5076041.1"/>
    <property type="molecule type" value="Genomic_DNA"/>
</dbReference>
<dbReference type="AlphaFoldDB" id="A0A9D4UY60"/>